<dbReference type="VEuPathDB" id="FungiDB:VP01_1488g1"/>
<comment type="caution">
    <text evidence="2">The sequence shown here is derived from an EMBL/GenBank/DDBJ whole genome shotgun (WGS) entry which is preliminary data.</text>
</comment>
<reference evidence="2 3" key="1">
    <citation type="submission" date="2015-08" db="EMBL/GenBank/DDBJ databases">
        <title>Next Generation Sequencing and Analysis of the Genome of Puccinia sorghi L Schw, the Causal Agent of Maize Common Rust.</title>
        <authorList>
            <person name="Rochi L."/>
            <person name="Burguener G."/>
            <person name="Darino M."/>
            <person name="Turjanski A."/>
            <person name="Kreff E."/>
            <person name="Dieguez M.J."/>
            <person name="Sacco F."/>
        </authorList>
    </citation>
    <scope>NUCLEOTIDE SEQUENCE [LARGE SCALE GENOMIC DNA]</scope>
    <source>
        <strain evidence="2 3">RO10H11247</strain>
    </source>
</reference>
<organism evidence="2 3">
    <name type="scientific">Puccinia sorghi</name>
    <dbReference type="NCBI Taxonomy" id="27349"/>
    <lineage>
        <taxon>Eukaryota</taxon>
        <taxon>Fungi</taxon>
        <taxon>Dikarya</taxon>
        <taxon>Basidiomycota</taxon>
        <taxon>Pucciniomycotina</taxon>
        <taxon>Pucciniomycetes</taxon>
        <taxon>Pucciniales</taxon>
        <taxon>Pucciniaceae</taxon>
        <taxon>Puccinia</taxon>
    </lineage>
</organism>
<dbReference type="Proteomes" id="UP000037035">
    <property type="component" value="Unassembled WGS sequence"/>
</dbReference>
<dbReference type="AlphaFoldDB" id="A0A0L6VJL3"/>
<evidence type="ECO:0000256" key="1">
    <source>
        <dbReference type="SAM" id="MobiDB-lite"/>
    </source>
</evidence>
<keyword evidence="3" id="KW-1185">Reference proteome</keyword>
<protein>
    <submittedName>
        <fullName evidence="2">Uncharacterized protein</fullName>
    </submittedName>
</protein>
<proteinExistence type="predicted"/>
<accession>A0A0L6VJL3</accession>
<dbReference type="EMBL" id="LAVV01005430">
    <property type="protein sequence ID" value="KNZ60884.1"/>
    <property type="molecule type" value="Genomic_DNA"/>
</dbReference>
<gene>
    <name evidence="2" type="ORF">VP01_1488g1</name>
</gene>
<evidence type="ECO:0000313" key="2">
    <source>
        <dbReference type="EMBL" id="KNZ60884.1"/>
    </source>
</evidence>
<evidence type="ECO:0000313" key="3">
    <source>
        <dbReference type="Proteomes" id="UP000037035"/>
    </source>
</evidence>
<feature type="region of interest" description="Disordered" evidence="1">
    <location>
        <begin position="99"/>
        <end position="127"/>
    </location>
</feature>
<sequence>MESTFNQQHSNNYRLTKRVLLSQQTIQQHKLNINDNVLIKSNQLNSIKFAIGTVWPSNHHHIKDFVSLSFDHLINAAILPGQHSIGNIWPSTITSPFPSPTQFKSSSSKTSNHSTRNNRINHSNSSSSPAKLVSKLFHPINYQQPLLIHILINSLTMLSVASNFKYNRFANSSNFPSQGQNYTLTLVTHPFIHSSSLHSFFFFFLTMASSL</sequence>
<name>A0A0L6VJL3_9BASI</name>